<dbReference type="OrthoDB" id="839742at2"/>
<evidence type="ECO:0000259" key="2">
    <source>
        <dbReference type="PROSITE" id="PS51688"/>
    </source>
</evidence>
<sequence length="150" mass="16222">MNTLGLKTTVGAFTLAILLSAGTLSAQTKKTGTDLRTDVQPITNSLSKISQLEPLTFKYKQEDIKKLNLPAGLQYGFIPEDVQRVLPEVVKNESKMIPAGKNAFKTTSVKNIDLEALIPVLVGSIKEQQAEIEALKKEIQSLKSVAAVGN</sequence>
<evidence type="ECO:0000256" key="1">
    <source>
        <dbReference type="SAM" id="SignalP"/>
    </source>
</evidence>
<dbReference type="EMBL" id="QEAS01000009">
    <property type="protein sequence ID" value="PWG80437.1"/>
    <property type="molecule type" value="Genomic_DNA"/>
</dbReference>
<accession>A0A2U2PGA1</accession>
<dbReference type="Pfam" id="PF13884">
    <property type="entry name" value="Peptidase_S74"/>
    <property type="match status" value="1"/>
</dbReference>
<evidence type="ECO:0000313" key="3">
    <source>
        <dbReference type="EMBL" id="PWG80437.1"/>
    </source>
</evidence>
<dbReference type="PROSITE" id="PS51688">
    <property type="entry name" value="ICA"/>
    <property type="match status" value="1"/>
</dbReference>
<organism evidence="3 4">
    <name type="scientific">Pararcticibacter amylolyticus</name>
    <dbReference type="NCBI Taxonomy" id="2173175"/>
    <lineage>
        <taxon>Bacteria</taxon>
        <taxon>Pseudomonadati</taxon>
        <taxon>Bacteroidota</taxon>
        <taxon>Sphingobacteriia</taxon>
        <taxon>Sphingobacteriales</taxon>
        <taxon>Sphingobacteriaceae</taxon>
        <taxon>Pararcticibacter</taxon>
    </lineage>
</organism>
<reference evidence="3 4" key="1">
    <citation type="submission" date="2018-04" db="EMBL/GenBank/DDBJ databases">
        <title>Pedobacter chongqingensis sp. nov., isolated from a rottenly hemp rope.</title>
        <authorList>
            <person name="Cai Y."/>
        </authorList>
    </citation>
    <scope>NUCLEOTIDE SEQUENCE [LARGE SCALE GENOMIC DNA]</scope>
    <source>
        <strain evidence="3 4">FJ4-8</strain>
    </source>
</reference>
<name>A0A2U2PGA1_9SPHI</name>
<evidence type="ECO:0000313" key="4">
    <source>
        <dbReference type="Proteomes" id="UP000245647"/>
    </source>
</evidence>
<keyword evidence="3" id="KW-0413">Isomerase</keyword>
<feature type="chain" id="PRO_5015768355" evidence="1">
    <location>
        <begin position="27"/>
        <end position="150"/>
    </location>
</feature>
<feature type="signal peptide" evidence="1">
    <location>
        <begin position="1"/>
        <end position="26"/>
    </location>
</feature>
<comment type="caution">
    <text evidence="3">The sequence shown here is derived from an EMBL/GenBank/DDBJ whole genome shotgun (WGS) entry which is preliminary data.</text>
</comment>
<keyword evidence="1" id="KW-0732">Signal</keyword>
<dbReference type="AlphaFoldDB" id="A0A2U2PGA1"/>
<dbReference type="GO" id="GO:0016853">
    <property type="term" value="F:isomerase activity"/>
    <property type="evidence" value="ECO:0007669"/>
    <property type="project" value="UniProtKB-KW"/>
</dbReference>
<keyword evidence="4" id="KW-1185">Reference proteome</keyword>
<protein>
    <submittedName>
        <fullName evidence="3">DNA topoisomerase IV</fullName>
    </submittedName>
</protein>
<dbReference type="RefSeq" id="WP_109416144.1">
    <property type="nucleotide sequence ID" value="NZ_QEAS01000009.1"/>
</dbReference>
<gene>
    <name evidence="3" type="ORF">DDR33_12615</name>
</gene>
<dbReference type="InterPro" id="IPR030392">
    <property type="entry name" value="S74_ICA"/>
</dbReference>
<dbReference type="Proteomes" id="UP000245647">
    <property type="component" value="Unassembled WGS sequence"/>
</dbReference>
<feature type="domain" description="Peptidase S74" evidence="2">
    <location>
        <begin position="25"/>
        <end position="139"/>
    </location>
</feature>
<proteinExistence type="predicted"/>